<organism evidence="1 2">
    <name type="scientific">Aerophobetes bacterium</name>
    <dbReference type="NCBI Taxonomy" id="2030807"/>
    <lineage>
        <taxon>Bacteria</taxon>
        <taxon>Candidatus Aerophobota</taxon>
    </lineage>
</organism>
<gene>
    <name evidence="1" type="ORF">E3J84_03125</name>
</gene>
<dbReference type="AlphaFoldDB" id="A0A523RZN6"/>
<proteinExistence type="predicted"/>
<sequence>MKAFDIKEDDLQVIYERGEKKAVIIKYGTFIKILQKLRGRKKKEKSDPFSQAIGICEGPSDLAKRHDKYIYEGK</sequence>
<reference evidence="1 2" key="1">
    <citation type="submission" date="2019-03" db="EMBL/GenBank/DDBJ databases">
        <title>Metabolic potential of uncultured bacteria and archaea associated with petroleum seepage in deep-sea sediments.</title>
        <authorList>
            <person name="Dong X."/>
            <person name="Hubert C."/>
        </authorList>
    </citation>
    <scope>NUCLEOTIDE SEQUENCE [LARGE SCALE GENOMIC DNA]</scope>
    <source>
        <strain evidence="1">E44_bin7</strain>
    </source>
</reference>
<dbReference type="EMBL" id="SOKJ01000168">
    <property type="protein sequence ID" value="TET11246.1"/>
    <property type="molecule type" value="Genomic_DNA"/>
</dbReference>
<evidence type="ECO:0000313" key="1">
    <source>
        <dbReference type="EMBL" id="TET11246.1"/>
    </source>
</evidence>
<comment type="caution">
    <text evidence="1">The sequence shown here is derived from an EMBL/GenBank/DDBJ whole genome shotgun (WGS) entry which is preliminary data.</text>
</comment>
<protein>
    <submittedName>
        <fullName evidence="1">Uncharacterized protein</fullName>
    </submittedName>
</protein>
<name>A0A523RZN6_UNCAE</name>
<dbReference type="Proteomes" id="UP000316360">
    <property type="component" value="Unassembled WGS sequence"/>
</dbReference>
<accession>A0A523RZN6</accession>
<evidence type="ECO:0000313" key="2">
    <source>
        <dbReference type="Proteomes" id="UP000316360"/>
    </source>
</evidence>